<dbReference type="CDD" id="cd03801">
    <property type="entry name" value="GT4_PimA-like"/>
    <property type="match status" value="1"/>
</dbReference>
<dbReference type="SUPFAM" id="SSF53756">
    <property type="entry name" value="UDP-Glycosyltransferase/glycogen phosphorylase"/>
    <property type="match status" value="1"/>
</dbReference>
<evidence type="ECO:0000259" key="1">
    <source>
        <dbReference type="Pfam" id="PF00534"/>
    </source>
</evidence>
<dbReference type="AlphaFoldDB" id="A0A2H0UQ37"/>
<evidence type="ECO:0000313" key="3">
    <source>
        <dbReference type="EMBL" id="PIR87905.1"/>
    </source>
</evidence>
<evidence type="ECO:0008006" key="5">
    <source>
        <dbReference type="Google" id="ProtNLM"/>
    </source>
</evidence>
<dbReference type="Pfam" id="PF13439">
    <property type="entry name" value="Glyco_transf_4"/>
    <property type="match status" value="1"/>
</dbReference>
<dbReference type="InterPro" id="IPR001296">
    <property type="entry name" value="Glyco_trans_1"/>
</dbReference>
<dbReference type="EMBL" id="PFBC01000033">
    <property type="protein sequence ID" value="PIR87905.1"/>
    <property type="molecule type" value="Genomic_DNA"/>
</dbReference>
<name>A0A2H0UQ37_9BACT</name>
<comment type="caution">
    <text evidence="3">The sequence shown here is derived from an EMBL/GenBank/DDBJ whole genome shotgun (WGS) entry which is preliminary data.</text>
</comment>
<dbReference type="Gene3D" id="3.40.50.2000">
    <property type="entry name" value="Glycogen Phosphorylase B"/>
    <property type="match status" value="2"/>
</dbReference>
<dbReference type="InterPro" id="IPR050194">
    <property type="entry name" value="Glycosyltransferase_grp1"/>
</dbReference>
<dbReference type="PANTHER" id="PTHR45947:SF3">
    <property type="entry name" value="SULFOQUINOVOSYL TRANSFERASE SQD2"/>
    <property type="match status" value="1"/>
</dbReference>
<organism evidence="3 4">
    <name type="scientific">Candidatus Harrisonbacteria bacterium CG10_big_fil_rev_8_21_14_0_10_45_28</name>
    <dbReference type="NCBI Taxonomy" id="1974586"/>
    <lineage>
        <taxon>Bacteria</taxon>
        <taxon>Candidatus Harrisoniibacteriota</taxon>
    </lineage>
</organism>
<dbReference type="GO" id="GO:0016757">
    <property type="term" value="F:glycosyltransferase activity"/>
    <property type="evidence" value="ECO:0007669"/>
    <property type="project" value="InterPro"/>
</dbReference>
<dbReference type="InterPro" id="IPR028098">
    <property type="entry name" value="Glyco_trans_4-like_N"/>
</dbReference>
<sequence>MRILIITQNFPPLEGGISTHTYEMAKNFVFCGQEVMVVAPFLKSSSEFDKKQNFRAKRFPEFSAGPLLRFLITLFCSFSAALKFKPGIIYTTHWKNAGVVAVMLSVIFRIPHVLFVNGTEINFLKSKKSEYRLFRFVAGHSQKIIALANFQADLLKKLAIDENKIVVAHGGVDFPRFEKKDEKLIQSLKEKYNIGTKKVLLTVGRLVPRKGHSSVILALKEAIKTYPKVVYFIVGRGPERENLSKLAEDSGLSNCVKFTGFVSDEEIIAFLHLCDIFVLPNKVVNGDYEGFGIVFAEANACGKPVIGGKSGGVSDIIKEGVNGYLVDPENIMELKEKILEILENEKLARQLGLKGREMARNEFNYSNTARKIVDIFSKLI</sequence>
<feature type="domain" description="Glycosyl transferase family 1" evidence="1">
    <location>
        <begin position="188"/>
        <end position="357"/>
    </location>
</feature>
<evidence type="ECO:0000313" key="4">
    <source>
        <dbReference type="Proteomes" id="UP000230903"/>
    </source>
</evidence>
<dbReference type="PANTHER" id="PTHR45947">
    <property type="entry name" value="SULFOQUINOVOSYL TRANSFERASE SQD2"/>
    <property type="match status" value="1"/>
</dbReference>
<dbReference type="Proteomes" id="UP000230903">
    <property type="component" value="Unassembled WGS sequence"/>
</dbReference>
<accession>A0A2H0UQ37</accession>
<feature type="domain" description="Glycosyltransferase subfamily 4-like N-terminal" evidence="2">
    <location>
        <begin position="15"/>
        <end position="173"/>
    </location>
</feature>
<protein>
    <recommendedName>
        <fullName evidence="5">Glycosyltransferase family 1 protein</fullName>
    </recommendedName>
</protein>
<dbReference type="Pfam" id="PF00534">
    <property type="entry name" value="Glycos_transf_1"/>
    <property type="match status" value="1"/>
</dbReference>
<proteinExistence type="predicted"/>
<gene>
    <name evidence="3" type="ORF">COU10_02000</name>
</gene>
<evidence type="ECO:0000259" key="2">
    <source>
        <dbReference type="Pfam" id="PF13439"/>
    </source>
</evidence>
<reference evidence="4" key="1">
    <citation type="submission" date="2017-09" db="EMBL/GenBank/DDBJ databases">
        <title>Depth-based differentiation of microbial function through sediment-hosted aquifers and enrichment of novel symbionts in the deep terrestrial subsurface.</title>
        <authorList>
            <person name="Probst A.J."/>
            <person name="Ladd B."/>
            <person name="Jarett J.K."/>
            <person name="Geller-Mcgrath D.E."/>
            <person name="Sieber C.M.K."/>
            <person name="Emerson J.B."/>
            <person name="Anantharaman K."/>
            <person name="Thomas B.C."/>
            <person name="Malmstrom R."/>
            <person name="Stieglmeier M."/>
            <person name="Klingl A."/>
            <person name="Woyke T."/>
            <person name="Ryan C.M."/>
            <person name="Banfield J.F."/>
        </authorList>
    </citation>
    <scope>NUCLEOTIDE SEQUENCE [LARGE SCALE GENOMIC DNA]</scope>
</reference>